<dbReference type="Pfam" id="PF13365">
    <property type="entry name" value="Trypsin_2"/>
    <property type="match status" value="1"/>
</dbReference>
<protein>
    <recommendedName>
        <fullName evidence="3">Serine protease</fullName>
    </recommendedName>
</protein>
<dbReference type="Proteomes" id="UP000517759">
    <property type="component" value="Unassembled WGS sequence"/>
</dbReference>
<gene>
    <name evidence="1" type="ORF">GGR33_004662</name>
</gene>
<sequence length="299" mass="33053">MATPAHRQAKLTLSEQMMYCTVRLEFPDPKTPRYGTGFFYSLFEHNGLSVPCIVTNSHVFGNSDEMQFKFTLKDNNNLPKIGNNHIITVNNLQKAIIKHPDVDLAILPLADIFNNLNQTGVSPFTVFLNEAVIPTQAQYQALSPIENVTTAGYPGNLWDDTNNLPTFHRGYTATPPYIDFKGRREFLVDFATWPGASGSPMFLMNEGSYHDPRSNSALNIGSRFFLLGVVYGVAVQEVTGAVVLQQAPTVFTQTAMISASNIPTNLGACIRADRILEFEPLLLTKGFSVPPGYTMRAKP</sequence>
<evidence type="ECO:0000313" key="2">
    <source>
        <dbReference type="Proteomes" id="UP000517759"/>
    </source>
</evidence>
<organism evidence="1 2">
    <name type="scientific">Methylobacterium brachythecii</name>
    <dbReference type="NCBI Taxonomy" id="1176177"/>
    <lineage>
        <taxon>Bacteria</taxon>
        <taxon>Pseudomonadati</taxon>
        <taxon>Pseudomonadota</taxon>
        <taxon>Alphaproteobacteria</taxon>
        <taxon>Hyphomicrobiales</taxon>
        <taxon>Methylobacteriaceae</taxon>
        <taxon>Methylobacterium</taxon>
    </lineage>
</organism>
<dbReference type="AlphaFoldDB" id="A0A7W6F956"/>
<evidence type="ECO:0000313" key="1">
    <source>
        <dbReference type="EMBL" id="MBB3905134.1"/>
    </source>
</evidence>
<dbReference type="EMBL" id="JACIDN010000010">
    <property type="protein sequence ID" value="MBB3905134.1"/>
    <property type="molecule type" value="Genomic_DNA"/>
</dbReference>
<dbReference type="InterPro" id="IPR043504">
    <property type="entry name" value="Peptidase_S1_PA_chymotrypsin"/>
</dbReference>
<dbReference type="RefSeq" id="WP_183511308.1">
    <property type="nucleotide sequence ID" value="NZ_BSPG01000011.1"/>
</dbReference>
<accession>A0A7W6F956</accession>
<reference evidence="1 2" key="1">
    <citation type="submission" date="2020-08" db="EMBL/GenBank/DDBJ databases">
        <title>Genomic Encyclopedia of Type Strains, Phase IV (KMG-IV): sequencing the most valuable type-strain genomes for metagenomic binning, comparative biology and taxonomic classification.</title>
        <authorList>
            <person name="Goeker M."/>
        </authorList>
    </citation>
    <scope>NUCLEOTIDE SEQUENCE [LARGE SCALE GENOMIC DNA]</scope>
    <source>
        <strain evidence="1 2">DSM 24105</strain>
    </source>
</reference>
<name>A0A7W6F956_9HYPH</name>
<proteinExistence type="predicted"/>
<comment type="caution">
    <text evidence="1">The sequence shown here is derived from an EMBL/GenBank/DDBJ whole genome shotgun (WGS) entry which is preliminary data.</text>
</comment>
<dbReference type="SUPFAM" id="SSF50494">
    <property type="entry name" value="Trypsin-like serine proteases"/>
    <property type="match status" value="1"/>
</dbReference>
<dbReference type="InterPro" id="IPR009003">
    <property type="entry name" value="Peptidase_S1_PA"/>
</dbReference>
<dbReference type="Gene3D" id="2.40.10.10">
    <property type="entry name" value="Trypsin-like serine proteases"/>
    <property type="match status" value="2"/>
</dbReference>
<evidence type="ECO:0008006" key="3">
    <source>
        <dbReference type="Google" id="ProtNLM"/>
    </source>
</evidence>